<comment type="caution">
    <text evidence="1">The sequence shown here is derived from an EMBL/GenBank/DDBJ whole genome shotgun (WGS) entry which is preliminary data.</text>
</comment>
<dbReference type="AlphaFoldDB" id="A0AA88DXR9"/>
<name>A0AA88DXR9_FICCA</name>
<keyword evidence="2" id="KW-1185">Reference proteome</keyword>
<reference evidence="1" key="1">
    <citation type="submission" date="2023-07" db="EMBL/GenBank/DDBJ databases">
        <title>draft genome sequence of fig (Ficus carica).</title>
        <authorList>
            <person name="Takahashi T."/>
            <person name="Nishimura K."/>
        </authorList>
    </citation>
    <scope>NUCLEOTIDE SEQUENCE</scope>
</reference>
<sequence>MGAPARLVGMGWVDGNVVTEAAMLKWGWSAAGWQWLVQCGEDGLACFGGWTGWSASGANGWAGLAHWLSVGLVDVGLGSFG</sequence>
<organism evidence="1 2">
    <name type="scientific">Ficus carica</name>
    <name type="common">Common fig</name>
    <dbReference type="NCBI Taxonomy" id="3494"/>
    <lineage>
        <taxon>Eukaryota</taxon>
        <taxon>Viridiplantae</taxon>
        <taxon>Streptophyta</taxon>
        <taxon>Embryophyta</taxon>
        <taxon>Tracheophyta</taxon>
        <taxon>Spermatophyta</taxon>
        <taxon>Magnoliopsida</taxon>
        <taxon>eudicotyledons</taxon>
        <taxon>Gunneridae</taxon>
        <taxon>Pentapetalae</taxon>
        <taxon>rosids</taxon>
        <taxon>fabids</taxon>
        <taxon>Rosales</taxon>
        <taxon>Moraceae</taxon>
        <taxon>Ficeae</taxon>
        <taxon>Ficus</taxon>
    </lineage>
</organism>
<protein>
    <submittedName>
        <fullName evidence="1">Uncharacterized protein</fullName>
    </submittedName>
</protein>
<dbReference type="EMBL" id="BTGU01000131">
    <property type="protein sequence ID" value="GMN62566.1"/>
    <property type="molecule type" value="Genomic_DNA"/>
</dbReference>
<evidence type="ECO:0000313" key="2">
    <source>
        <dbReference type="Proteomes" id="UP001187192"/>
    </source>
</evidence>
<gene>
    <name evidence="1" type="ORF">TIFTF001_031644</name>
</gene>
<dbReference type="Proteomes" id="UP001187192">
    <property type="component" value="Unassembled WGS sequence"/>
</dbReference>
<evidence type="ECO:0000313" key="1">
    <source>
        <dbReference type="EMBL" id="GMN62566.1"/>
    </source>
</evidence>
<accession>A0AA88DXR9</accession>
<proteinExistence type="predicted"/>